<evidence type="ECO:0000313" key="3">
    <source>
        <dbReference type="Proteomes" id="UP000298030"/>
    </source>
</evidence>
<feature type="region of interest" description="Disordered" evidence="1">
    <location>
        <begin position="30"/>
        <end position="50"/>
    </location>
</feature>
<dbReference type="Proteomes" id="UP000298030">
    <property type="component" value="Unassembled WGS sequence"/>
</dbReference>
<organism evidence="2 3">
    <name type="scientific">Coprinellus micaceus</name>
    <name type="common">Glistening ink-cap mushroom</name>
    <name type="synonym">Coprinus micaceus</name>
    <dbReference type="NCBI Taxonomy" id="71717"/>
    <lineage>
        <taxon>Eukaryota</taxon>
        <taxon>Fungi</taxon>
        <taxon>Dikarya</taxon>
        <taxon>Basidiomycota</taxon>
        <taxon>Agaricomycotina</taxon>
        <taxon>Agaricomycetes</taxon>
        <taxon>Agaricomycetidae</taxon>
        <taxon>Agaricales</taxon>
        <taxon>Agaricineae</taxon>
        <taxon>Psathyrellaceae</taxon>
        <taxon>Coprinellus</taxon>
    </lineage>
</organism>
<keyword evidence="3" id="KW-1185">Reference proteome</keyword>
<comment type="caution">
    <text evidence="2">The sequence shown here is derived from an EMBL/GenBank/DDBJ whole genome shotgun (WGS) entry which is preliminary data.</text>
</comment>
<sequence length="182" mass="19532">MTAVPTASSEGLNGVPERICVHRTSVKRGYKGVGGGRTKHSIPASDGPRRHKWVKVSLRDEPAHVSLRPERARTATSTQGARLLGPSGGIHKPPYAKRIWNSGEGLTFVVGRSGAGWKERAAVNSSLAVVRTLHVISESLGDLICCAYRMVEAGYSERSRVLRHPAAASTQNMAVLYTAPLV</sequence>
<name>A0A4Y7SQL7_COPMI</name>
<evidence type="ECO:0000256" key="1">
    <source>
        <dbReference type="SAM" id="MobiDB-lite"/>
    </source>
</evidence>
<dbReference type="EMBL" id="QPFP01000070">
    <property type="protein sequence ID" value="TEB24170.1"/>
    <property type="molecule type" value="Genomic_DNA"/>
</dbReference>
<evidence type="ECO:0000313" key="2">
    <source>
        <dbReference type="EMBL" id="TEB24170.1"/>
    </source>
</evidence>
<proteinExistence type="predicted"/>
<dbReference type="AlphaFoldDB" id="A0A4Y7SQL7"/>
<accession>A0A4Y7SQL7</accession>
<reference evidence="2 3" key="1">
    <citation type="journal article" date="2019" name="Nat. Ecol. Evol.">
        <title>Megaphylogeny resolves global patterns of mushroom evolution.</title>
        <authorList>
            <person name="Varga T."/>
            <person name="Krizsan K."/>
            <person name="Foldi C."/>
            <person name="Dima B."/>
            <person name="Sanchez-Garcia M."/>
            <person name="Sanchez-Ramirez S."/>
            <person name="Szollosi G.J."/>
            <person name="Szarkandi J.G."/>
            <person name="Papp V."/>
            <person name="Albert L."/>
            <person name="Andreopoulos W."/>
            <person name="Angelini C."/>
            <person name="Antonin V."/>
            <person name="Barry K.W."/>
            <person name="Bougher N.L."/>
            <person name="Buchanan P."/>
            <person name="Buyck B."/>
            <person name="Bense V."/>
            <person name="Catcheside P."/>
            <person name="Chovatia M."/>
            <person name="Cooper J."/>
            <person name="Damon W."/>
            <person name="Desjardin D."/>
            <person name="Finy P."/>
            <person name="Geml J."/>
            <person name="Haridas S."/>
            <person name="Hughes K."/>
            <person name="Justo A."/>
            <person name="Karasinski D."/>
            <person name="Kautmanova I."/>
            <person name="Kiss B."/>
            <person name="Kocsube S."/>
            <person name="Kotiranta H."/>
            <person name="LaButti K.M."/>
            <person name="Lechner B.E."/>
            <person name="Liimatainen K."/>
            <person name="Lipzen A."/>
            <person name="Lukacs Z."/>
            <person name="Mihaltcheva S."/>
            <person name="Morgado L.N."/>
            <person name="Niskanen T."/>
            <person name="Noordeloos M.E."/>
            <person name="Ohm R.A."/>
            <person name="Ortiz-Santana B."/>
            <person name="Ovrebo C."/>
            <person name="Racz N."/>
            <person name="Riley R."/>
            <person name="Savchenko A."/>
            <person name="Shiryaev A."/>
            <person name="Soop K."/>
            <person name="Spirin V."/>
            <person name="Szebenyi C."/>
            <person name="Tomsovsky M."/>
            <person name="Tulloss R.E."/>
            <person name="Uehling J."/>
            <person name="Grigoriev I.V."/>
            <person name="Vagvolgyi C."/>
            <person name="Papp T."/>
            <person name="Martin F.M."/>
            <person name="Miettinen O."/>
            <person name="Hibbett D.S."/>
            <person name="Nagy L.G."/>
        </authorList>
    </citation>
    <scope>NUCLEOTIDE SEQUENCE [LARGE SCALE GENOMIC DNA]</scope>
    <source>
        <strain evidence="2 3">FP101781</strain>
    </source>
</reference>
<gene>
    <name evidence="2" type="ORF">FA13DRAFT_1714916</name>
</gene>
<protein>
    <submittedName>
        <fullName evidence="2">Uncharacterized protein</fullName>
    </submittedName>
</protein>